<keyword evidence="4" id="KW-0949">S-adenosyl-L-methionine</keyword>
<evidence type="ECO:0000256" key="6">
    <source>
        <dbReference type="ARBA" id="ARBA00023453"/>
    </source>
</evidence>
<keyword evidence="5" id="KW-0128">Catecholamine metabolism</keyword>
<evidence type="ECO:0000313" key="7">
    <source>
        <dbReference type="EMBL" id="CAE8640459.1"/>
    </source>
</evidence>
<evidence type="ECO:0000313" key="8">
    <source>
        <dbReference type="Proteomes" id="UP000654075"/>
    </source>
</evidence>
<evidence type="ECO:0000256" key="2">
    <source>
        <dbReference type="ARBA" id="ARBA00022603"/>
    </source>
</evidence>
<dbReference type="GO" id="GO:0006584">
    <property type="term" value="P:catecholamine metabolic process"/>
    <property type="evidence" value="ECO:0007669"/>
    <property type="project" value="UniProtKB-KW"/>
</dbReference>
<dbReference type="Proteomes" id="UP000654075">
    <property type="component" value="Unassembled WGS sequence"/>
</dbReference>
<dbReference type="InterPro" id="IPR029063">
    <property type="entry name" value="SAM-dependent_MTases_sf"/>
</dbReference>
<dbReference type="PROSITE" id="PS51682">
    <property type="entry name" value="SAM_OMT_I"/>
    <property type="match status" value="1"/>
</dbReference>
<keyword evidence="2" id="KW-0489">Methyltransferase</keyword>
<organism evidence="7 8">
    <name type="scientific">Polarella glacialis</name>
    <name type="common">Dinoflagellate</name>
    <dbReference type="NCBI Taxonomy" id="89957"/>
    <lineage>
        <taxon>Eukaryota</taxon>
        <taxon>Sar</taxon>
        <taxon>Alveolata</taxon>
        <taxon>Dinophyceae</taxon>
        <taxon>Suessiales</taxon>
        <taxon>Suessiaceae</taxon>
        <taxon>Polarella</taxon>
    </lineage>
</organism>
<dbReference type="GO" id="GO:0032259">
    <property type="term" value="P:methylation"/>
    <property type="evidence" value="ECO:0007669"/>
    <property type="project" value="UniProtKB-KW"/>
</dbReference>
<evidence type="ECO:0000256" key="1">
    <source>
        <dbReference type="ARBA" id="ARBA00012880"/>
    </source>
</evidence>
<dbReference type="GO" id="GO:0016206">
    <property type="term" value="F:catechol O-methyltransferase activity"/>
    <property type="evidence" value="ECO:0007669"/>
    <property type="project" value="UniProtKB-EC"/>
</dbReference>
<evidence type="ECO:0000256" key="3">
    <source>
        <dbReference type="ARBA" id="ARBA00022679"/>
    </source>
</evidence>
<comment type="similarity">
    <text evidence="6">Belongs to the class I-like SAM-binding methyltransferase superfamily. Cation-dependent O-methyltransferase family.</text>
</comment>
<dbReference type="EC" id="2.1.1.6" evidence="1"/>
<dbReference type="AlphaFoldDB" id="A0A813HQ71"/>
<protein>
    <recommendedName>
        <fullName evidence="1">catechol O-methyltransferase</fullName>
        <ecNumber evidence="1">2.1.1.6</ecNumber>
    </recommendedName>
</protein>
<dbReference type="PANTHER" id="PTHR43836">
    <property type="entry name" value="CATECHOL O-METHYLTRANSFERASE 1-RELATED"/>
    <property type="match status" value="1"/>
</dbReference>
<sequence>MYRCGPRSMGHRCSPWASSQLRRRFCSSEAWLPQLRESARLEWVDVELLASAEAACSSWPAAQQVEALWLFARLRWRGPDPLARSEGGQHAARSALGAAALCAADLSPQDLARLSWSLARLDCAGAAASTACRVLGPRALPRVVEFDPPDLARLASALCRLGDVEGAWQLYARAQRALPGASGSQDLRGAMLGASERCNNLTRALSVLAHLAIFPRVSRSPTWRLSLTVVATLLVWRRMGPRAAVAARALLQEPGNRRSQMAGALEKRLDDLLVGAGSGAYASPLLAAATAAAAPLPLQAALAEVEVERRTGLGATAAAALRALATAVHSGPRDRTADRRKEFELLRHIANCAFPWAAADVLREVEVYATRRTFLKLAGGVKRRLLERAASEAPAGLVVELGTYVGYSAAVLALARGAKPLPPASDLGQVRGPGPPPGFVLRPLVITAELDPVNGVVARCVHCLAGLAGDIEVWIGSSGDVARYVLDRFGPRSVAMLFMDHRGSIFHDDLQSFEELGLFVDGARVVADNVLKPGAPYFLWHACRSSAFQTELVAVPEFGLGHQAILDWVAVCKFVASDGTRPSPPAVPPPPAELAVLAERCDELRRRSFGVLTAEEWP</sequence>
<dbReference type="Gene3D" id="3.40.50.150">
    <property type="entry name" value="Vaccinia Virus protein VP39"/>
    <property type="match status" value="1"/>
</dbReference>
<dbReference type="OrthoDB" id="429419at2759"/>
<evidence type="ECO:0000256" key="5">
    <source>
        <dbReference type="ARBA" id="ARBA00022939"/>
    </source>
</evidence>
<dbReference type="EMBL" id="CAJNNV010032599">
    <property type="protein sequence ID" value="CAE8640459.1"/>
    <property type="molecule type" value="Genomic_DNA"/>
</dbReference>
<reference evidence="7" key="1">
    <citation type="submission" date="2021-02" db="EMBL/GenBank/DDBJ databases">
        <authorList>
            <person name="Dougan E. K."/>
            <person name="Rhodes N."/>
            <person name="Thang M."/>
            <person name="Chan C."/>
        </authorList>
    </citation>
    <scope>NUCLEOTIDE SEQUENCE</scope>
</reference>
<feature type="non-terminal residue" evidence="7">
    <location>
        <position position="618"/>
    </location>
</feature>
<dbReference type="InterPro" id="IPR002935">
    <property type="entry name" value="SAM_O-MeTrfase"/>
</dbReference>
<keyword evidence="3" id="KW-0808">Transferase</keyword>
<proteinExistence type="inferred from homology"/>
<evidence type="ECO:0000256" key="4">
    <source>
        <dbReference type="ARBA" id="ARBA00022691"/>
    </source>
</evidence>
<accession>A0A813HQ71</accession>
<name>A0A813HQ71_POLGL</name>
<keyword evidence="8" id="KW-1185">Reference proteome</keyword>
<gene>
    <name evidence="7" type="ORF">PGLA1383_LOCUS55321</name>
</gene>
<dbReference type="SUPFAM" id="SSF53335">
    <property type="entry name" value="S-adenosyl-L-methionine-dependent methyltransferases"/>
    <property type="match status" value="1"/>
</dbReference>
<comment type="caution">
    <text evidence="7">The sequence shown here is derived from an EMBL/GenBank/DDBJ whole genome shotgun (WGS) entry which is preliminary data.</text>
</comment>
<dbReference type="PANTHER" id="PTHR43836:SF2">
    <property type="entry name" value="CATECHOL O-METHYLTRANSFERASE 1-RELATED"/>
    <property type="match status" value="1"/>
</dbReference>